<dbReference type="Pfam" id="PF07282">
    <property type="entry name" value="Cas12f1-like_TNB"/>
    <property type="match status" value="1"/>
</dbReference>
<proteinExistence type="predicted"/>
<dbReference type="EMBL" id="JAEPRD010000015">
    <property type="protein sequence ID" value="KAG2209474.1"/>
    <property type="molecule type" value="Genomic_DNA"/>
</dbReference>
<dbReference type="AlphaFoldDB" id="A0A8H7RDN6"/>
<evidence type="ECO:0000313" key="3">
    <source>
        <dbReference type="EMBL" id="KAG2209474.1"/>
    </source>
</evidence>
<organism evidence="3 4">
    <name type="scientific">Mucor saturninus</name>
    <dbReference type="NCBI Taxonomy" id="64648"/>
    <lineage>
        <taxon>Eukaryota</taxon>
        <taxon>Fungi</taxon>
        <taxon>Fungi incertae sedis</taxon>
        <taxon>Mucoromycota</taxon>
        <taxon>Mucoromycotina</taxon>
        <taxon>Mucoromycetes</taxon>
        <taxon>Mucorales</taxon>
        <taxon>Mucorineae</taxon>
        <taxon>Mucoraceae</taxon>
        <taxon>Mucor</taxon>
    </lineage>
</organism>
<evidence type="ECO:0000256" key="1">
    <source>
        <dbReference type="ARBA" id="ARBA00023125"/>
    </source>
</evidence>
<name>A0A8H7RDN6_9FUNG</name>
<dbReference type="Proteomes" id="UP000603453">
    <property type="component" value="Unassembled WGS sequence"/>
</dbReference>
<dbReference type="InterPro" id="IPR010095">
    <property type="entry name" value="Cas12f1-like_TNB"/>
</dbReference>
<keyword evidence="4" id="KW-1185">Reference proteome</keyword>
<gene>
    <name evidence="3" type="ORF">INT47_008317</name>
</gene>
<comment type="caution">
    <text evidence="3">The sequence shown here is derived from an EMBL/GenBank/DDBJ whole genome shotgun (WGS) entry which is preliminary data.</text>
</comment>
<dbReference type="OrthoDB" id="2438399at2759"/>
<reference evidence="3" key="1">
    <citation type="submission" date="2020-12" db="EMBL/GenBank/DDBJ databases">
        <title>Metabolic potential, ecology and presence of endohyphal bacteria is reflected in genomic diversity of Mucoromycotina.</title>
        <authorList>
            <person name="Muszewska A."/>
            <person name="Okrasinska A."/>
            <person name="Steczkiewicz K."/>
            <person name="Drgas O."/>
            <person name="Orlowska M."/>
            <person name="Perlinska-Lenart U."/>
            <person name="Aleksandrzak-Piekarczyk T."/>
            <person name="Szatraj K."/>
            <person name="Zielenkiewicz U."/>
            <person name="Pilsyk S."/>
            <person name="Malc E."/>
            <person name="Mieczkowski P."/>
            <person name="Kruszewska J.S."/>
            <person name="Biernat P."/>
            <person name="Pawlowska J."/>
        </authorList>
    </citation>
    <scope>NUCLEOTIDE SEQUENCE</scope>
    <source>
        <strain evidence="3">WA0000017839</strain>
    </source>
</reference>
<evidence type="ECO:0000259" key="2">
    <source>
        <dbReference type="Pfam" id="PF07282"/>
    </source>
</evidence>
<sequence>MKRYYWGNCGKCRLHLTRWNKGKRRKLNSRYTRDLSNTKQSKKGKQAARHGVIDKLYKQLKRRENLGELLLLDIDEYNTSKTCNGCLVKNLENLKCGGHKIHQILNCNNCNIFWNRDVLASKNMFTIATSIWSGNGSPSVFQRQSATSNVVAAPSSVTA</sequence>
<feature type="domain" description="Cas12f1-like TNB" evidence="2">
    <location>
        <begin position="64"/>
        <end position="124"/>
    </location>
</feature>
<accession>A0A8H7RDN6</accession>
<dbReference type="GO" id="GO:0003677">
    <property type="term" value="F:DNA binding"/>
    <property type="evidence" value="ECO:0007669"/>
    <property type="project" value="UniProtKB-KW"/>
</dbReference>
<evidence type="ECO:0000313" key="4">
    <source>
        <dbReference type="Proteomes" id="UP000603453"/>
    </source>
</evidence>
<keyword evidence="1" id="KW-0238">DNA-binding</keyword>
<protein>
    <recommendedName>
        <fullName evidence="2">Cas12f1-like TNB domain-containing protein</fullName>
    </recommendedName>
</protein>